<evidence type="ECO:0000313" key="2">
    <source>
        <dbReference type="EMBL" id="JAH64004.1"/>
    </source>
</evidence>
<proteinExistence type="predicted"/>
<name>A0A0E9UDR2_ANGAN</name>
<feature type="region of interest" description="Disordered" evidence="1">
    <location>
        <begin position="26"/>
        <end position="47"/>
    </location>
</feature>
<organism evidence="2">
    <name type="scientific">Anguilla anguilla</name>
    <name type="common">European freshwater eel</name>
    <name type="synonym">Muraena anguilla</name>
    <dbReference type="NCBI Taxonomy" id="7936"/>
    <lineage>
        <taxon>Eukaryota</taxon>
        <taxon>Metazoa</taxon>
        <taxon>Chordata</taxon>
        <taxon>Craniata</taxon>
        <taxon>Vertebrata</taxon>
        <taxon>Euteleostomi</taxon>
        <taxon>Actinopterygii</taxon>
        <taxon>Neopterygii</taxon>
        <taxon>Teleostei</taxon>
        <taxon>Anguilliformes</taxon>
        <taxon>Anguillidae</taxon>
        <taxon>Anguilla</taxon>
    </lineage>
</organism>
<protein>
    <submittedName>
        <fullName evidence="2">Uncharacterized protein</fullName>
    </submittedName>
</protein>
<reference evidence="2" key="1">
    <citation type="submission" date="2014-11" db="EMBL/GenBank/DDBJ databases">
        <authorList>
            <person name="Amaro Gonzalez C."/>
        </authorList>
    </citation>
    <scope>NUCLEOTIDE SEQUENCE</scope>
</reference>
<evidence type="ECO:0000256" key="1">
    <source>
        <dbReference type="SAM" id="MobiDB-lite"/>
    </source>
</evidence>
<sequence>MEHHARRQDFDELTDHKAIYHQLIETAEESGNNQKLVKHAQPNEEHP</sequence>
<reference evidence="2" key="2">
    <citation type="journal article" date="2015" name="Fish Shellfish Immunol.">
        <title>Early steps in the European eel (Anguilla anguilla)-Vibrio vulnificus interaction in the gills: Role of the RtxA13 toxin.</title>
        <authorList>
            <person name="Callol A."/>
            <person name="Pajuelo D."/>
            <person name="Ebbesson L."/>
            <person name="Teles M."/>
            <person name="MacKenzie S."/>
            <person name="Amaro C."/>
        </authorList>
    </citation>
    <scope>NUCLEOTIDE SEQUENCE</scope>
</reference>
<dbReference type="EMBL" id="GBXM01044573">
    <property type="protein sequence ID" value="JAH64004.1"/>
    <property type="molecule type" value="Transcribed_RNA"/>
</dbReference>
<accession>A0A0E9UDR2</accession>
<dbReference type="AlphaFoldDB" id="A0A0E9UDR2"/>